<dbReference type="Proteomes" id="UP000187181">
    <property type="component" value="Unassembled WGS sequence"/>
</dbReference>
<protein>
    <submittedName>
        <fullName evidence="1">2-Methylisocitrate lyase, PEP mutase family</fullName>
    </submittedName>
</protein>
<gene>
    <name evidence="1" type="ORF">SAMN05444128_1776</name>
</gene>
<keyword evidence="1" id="KW-0456">Lyase</keyword>
<dbReference type="InterPro" id="IPR039556">
    <property type="entry name" value="ICL/PEPM"/>
</dbReference>
<keyword evidence="2" id="KW-1185">Reference proteome</keyword>
<dbReference type="Pfam" id="PF13714">
    <property type="entry name" value="PEP_mutase"/>
    <property type="match status" value="1"/>
</dbReference>
<organism evidence="1 2">
    <name type="scientific">Pontibacter indicus</name>
    <dbReference type="NCBI Taxonomy" id="1317125"/>
    <lineage>
        <taxon>Bacteria</taxon>
        <taxon>Pseudomonadati</taxon>
        <taxon>Bacteroidota</taxon>
        <taxon>Cytophagia</taxon>
        <taxon>Cytophagales</taxon>
        <taxon>Hymenobacteraceae</taxon>
        <taxon>Pontibacter</taxon>
    </lineage>
</organism>
<sequence>MTFKQLHEQPEPLLICNVWDAASATIAEQQGFQAIGTSSAAMAKMLGYEDGEKMKFTDLVYLVKRVTASTSLPFTVDIEAGFGSTPSAILENINMLADMGAAGINIEDSLVDKERSLCDSYSFARTLETIKEALLRDGKDLFLNVRTDTFLIGHPDQLQETIRRAQLYEEAGADGIFVPCMVKEEDISAVAQCTRLPLNVMCMPDLPAFGRLQALGVKRISMGNFLFERMYDQFARLLQSVRSDSNFSPVFAPC</sequence>
<proteinExistence type="predicted"/>
<dbReference type="OrthoDB" id="9780430at2"/>
<evidence type="ECO:0000313" key="2">
    <source>
        <dbReference type="Proteomes" id="UP000187181"/>
    </source>
</evidence>
<dbReference type="SUPFAM" id="SSF51621">
    <property type="entry name" value="Phosphoenolpyruvate/pyruvate domain"/>
    <property type="match status" value="1"/>
</dbReference>
<dbReference type="AlphaFoldDB" id="A0A1R3XDY8"/>
<dbReference type="PANTHER" id="PTHR42905">
    <property type="entry name" value="PHOSPHOENOLPYRUVATE CARBOXYLASE"/>
    <property type="match status" value="1"/>
</dbReference>
<dbReference type="Gene3D" id="3.20.20.60">
    <property type="entry name" value="Phosphoenolpyruvate-binding domains"/>
    <property type="match status" value="1"/>
</dbReference>
<reference evidence="2" key="1">
    <citation type="submission" date="2017-01" db="EMBL/GenBank/DDBJ databases">
        <authorList>
            <person name="Varghese N."/>
            <person name="Submissions S."/>
        </authorList>
    </citation>
    <scope>NUCLEOTIDE SEQUENCE [LARGE SCALE GENOMIC DNA]</scope>
    <source>
        <strain evidence="2">LP100</strain>
    </source>
</reference>
<dbReference type="STRING" id="1317125.SAMN05444128_1776"/>
<dbReference type="InterPro" id="IPR040442">
    <property type="entry name" value="Pyrv_kinase-like_dom_sf"/>
</dbReference>
<name>A0A1R3XDY8_9BACT</name>
<dbReference type="CDD" id="cd00377">
    <property type="entry name" value="ICL_PEPM"/>
    <property type="match status" value="1"/>
</dbReference>
<accession>A0A1R3XDY8</accession>
<dbReference type="GO" id="GO:0016829">
    <property type="term" value="F:lyase activity"/>
    <property type="evidence" value="ECO:0007669"/>
    <property type="project" value="UniProtKB-KW"/>
</dbReference>
<evidence type="ECO:0000313" key="1">
    <source>
        <dbReference type="EMBL" id="SIT88103.1"/>
    </source>
</evidence>
<dbReference type="InterPro" id="IPR015813">
    <property type="entry name" value="Pyrv/PenolPyrv_kinase-like_dom"/>
</dbReference>
<dbReference type="EMBL" id="FTPP01000002">
    <property type="protein sequence ID" value="SIT88103.1"/>
    <property type="molecule type" value="Genomic_DNA"/>
</dbReference>
<dbReference type="PANTHER" id="PTHR42905:SF16">
    <property type="entry name" value="CARBOXYPHOSPHONOENOLPYRUVATE PHOSPHONOMUTASE-LIKE PROTEIN (AFU_ORTHOLOGUE AFUA_5G07230)"/>
    <property type="match status" value="1"/>
</dbReference>
<dbReference type="RefSeq" id="WP_076667973.1">
    <property type="nucleotide sequence ID" value="NZ_FTPP01000002.1"/>
</dbReference>